<proteinExistence type="predicted"/>
<evidence type="ECO:0000259" key="1">
    <source>
        <dbReference type="Pfam" id="PF09983"/>
    </source>
</evidence>
<evidence type="ECO:0000313" key="3">
    <source>
        <dbReference type="Proteomes" id="UP000010797"/>
    </source>
</evidence>
<dbReference type="GO" id="GO:0016853">
    <property type="term" value="F:isomerase activity"/>
    <property type="evidence" value="ECO:0007669"/>
    <property type="project" value="UniProtKB-KW"/>
</dbReference>
<feature type="domain" description="Wadjet protein JetD C-terminal" evidence="1">
    <location>
        <begin position="270"/>
        <end position="417"/>
    </location>
</feature>
<keyword evidence="3" id="KW-1185">Reference proteome</keyword>
<dbReference type="Proteomes" id="UP000010797">
    <property type="component" value="Chromosome"/>
</dbReference>
<reference evidence="3" key="1">
    <citation type="submission" date="2012-02" db="EMBL/GenBank/DDBJ databases">
        <title>Complete sequence of Desulfitobacterium dichloroeliminans LMG P-21439.</title>
        <authorList>
            <person name="Lucas S."/>
            <person name="Han J."/>
            <person name="Lapidus A."/>
            <person name="Cheng J.-F."/>
            <person name="Goodwin L."/>
            <person name="Pitluck S."/>
            <person name="Peters L."/>
            <person name="Ovchinnikova G."/>
            <person name="Teshima H."/>
            <person name="Detter J.C."/>
            <person name="Han C."/>
            <person name="Tapia R."/>
            <person name="Land M."/>
            <person name="Hauser L."/>
            <person name="Kyrpides N."/>
            <person name="Ivanova N."/>
            <person name="Pagani I."/>
            <person name="Kruse T."/>
            <person name="de Vos W.M."/>
            <person name="Boon N."/>
            <person name="Smidt H."/>
            <person name="Woyke T."/>
        </authorList>
    </citation>
    <scope>NUCLEOTIDE SEQUENCE [LARGE SCALE GENOMIC DNA]</scope>
    <source>
        <strain evidence="3">LMG P-21439 / DCA1</strain>
    </source>
</reference>
<protein>
    <submittedName>
        <fullName evidence="2">DNA topoisomerase VI, subunit A</fullName>
    </submittedName>
</protein>
<dbReference type="HOGENOM" id="CLU_640508_0_0_9"/>
<keyword evidence="2" id="KW-0413">Isomerase</keyword>
<dbReference type="KEGG" id="ddl:Desdi_0525"/>
<accession>L0F566</accession>
<evidence type="ECO:0000313" key="2">
    <source>
        <dbReference type="EMBL" id="AGA68063.1"/>
    </source>
</evidence>
<dbReference type="GO" id="GO:0005694">
    <property type="term" value="C:chromosome"/>
    <property type="evidence" value="ECO:0007669"/>
    <property type="project" value="InterPro"/>
</dbReference>
<dbReference type="AlphaFoldDB" id="L0F566"/>
<dbReference type="InterPro" id="IPR024534">
    <property type="entry name" value="JetD_C"/>
</dbReference>
<dbReference type="Pfam" id="PF09983">
    <property type="entry name" value="JetD_C"/>
    <property type="match status" value="1"/>
</dbReference>
<dbReference type="RefSeq" id="WP_015261068.1">
    <property type="nucleotide sequence ID" value="NC_019903.1"/>
</dbReference>
<name>L0F566_DESDL</name>
<dbReference type="Gene3D" id="3.40.1360.10">
    <property type="match status" value="1"/>
</dbReference>
<dbReference type="OrthoDB" id="186173at2"/>
<dbReference type="InterPro" id="IPR036078">
    <property type="entry name" value="Spo11/TopoVI_A_sf"/>
</dbReference>
<sequence length="428" mass="48834">MSGIKKTDYERSPEKRYPSYKIESGQNFRGIPSTLNKPHGLQDLMTQIIREVSKGAKRYTPLAGKLAKSYSSSDIAKAIDILVIDGILQTKSKNKKPNKSDLEWDLQIISLDPRAQETFSQTEEPLVEKYQHLKNQIDQLITETKPSALKTHLQRCLNEKVLTSPNRDVVCGTKAWVKFRSVALTLAYAIVLLEQEKREPLRVLSERIWGKSKILDRYKKDIARVAGQSLNRLNLTSIPEVTFVYGDVSYRFQGYLSSLMAGSPYVLTEGTIKGLEIKQVGAEKMLIVENYAVFQEVFVRKYQERPDVLLLWGAGYLSSPKKRLIDKILQAKPIPVYIWSDLDADGLGLTLDIIKKVRKYDIEVKPVLMSACELDLAKGDYVASNHHNLDDPELAEVFPDVIERIRLQNVMEQEELILHYERVKDKLP</sequence>
<dbReference type="SUPFAM" id="SSF56726">
    <property type="entry name" value="DNA topoisomerase IV, alpha subunit"/>
    <property type="match status" value="1"/>
</dbReference>
<gene>
    <name evidence="2" type="ordered locus">Desdi_0525</name>
</gene>
<organism evidence="2 3">
    <name type="scientific">Desulfitobacterium dichloroeliminans (strain LMG P-21439 / DCA1)</name>
    <dbReference type="NCBI Taxonomy" id="871963"/>
    <lineage>
        <taxon>Bacteria</taxon>
        <taxon>Bacillati</taxon>
        <taxon>Bacillota</taxon>
        <taxon>Clostridia</taxon>
        <taxon>Eubacteriales</taxon>
        <taxon>Desulfitobacteriaceae</taxon>
        <taxon>Desulfitobacterium</taxon>
    </lineage>
</organism>
<dbReference type="STRING" id="871963.Desdi_0525"/>
<dbReference type="GO" id="GO:0003677">
    <property type="term" value="F:DNA binding"/>
    <property type="evidence" value="ECO:0007669"/>
    <property type="project" value="InterPro"/>
</dbReference>
<dbReference type="EMBL" id="CP003344">
    <property type="protein sequence ID" value="AGA68063.1"/>
    <property type="molecule type" value="Genomic_DNA"/>
</dbReference>
<dbReference type="eggNOG" id="ENOG5033PN8">
    <property type="taxonomic scope" value="Bacteria"/>
</dbReference>